<comment type="subcellular location">
    <subcellularLocation>
        <location evidence="1">Membrane</location>
        <topology evidence="1">Multi-pass membrane protein</topology>
    </subcellularLocation>
</comment>
<feature type="transmembrane region" description="Helical" evidence="6">
    <location>
        <begin position="210"/>
        <end position="237"/>
    </location>
</feature>
<dbReference type="EMBL" id="WESC01000006">
    <property type="protein sequence ID" value="KAB7740499.1"/>
    <property type="molecule type" value="Genomic_DNA"/>
</dbReference>
<feature type="transmembrane region" description="Helical" evidence="6">
    <location>
        <begin position="304"/>
        <end position="337"/>
    </location>
</feature>
<dbReference type="GO" id="GO:0055085">
    <property type="term" value="P:transmembrane transport"/>
    <property type="evidence" value="ECO:0007669"/>
    <property type="project" value="TreeGrafter"/>
</dbReference>
<dbReference type="PANTHER" id="PTHR21716">
    <property type="entry name" value="TRANSMEMBRANE PROTEIN"/>
    <property type="match status" value="1"/>
</dbReference>
<gene>
    <name evidence="7" type="ORF">F2P47_08190</name>
</gene>
<name>A0A6N6VI66_9HYPH</name>
<feature type="transmembrane region" description="Helical" evidence="6">
    <location>
        <begin position="243"/>
        <end position="261"/>
    </location>
</feature>
<comment type="similarity">
    <text evidence="2">Belongs to the autoinducer-2 exporter (AI-2E) (TC 2.A.86) family.</text>
</comment>
<dbReference type="RefSeq" id="WP_152215863.1">
    <property type="nucleotide sequence ID" value="NZ_JBAQYD010000092.1"/>
</dbReference>
<proteinExistence type="inferred from homology"/>
<feature type="transmembrane region" description="Helical" evidence="6">
    <location>
        <begin position="29"/>
        <end position="45"/>
    </location>
</feature>
<evidence type="ECO:0000256" key="4">
    <source>
        <dbReference type="ARBA" id="ARBA00022989"/>
    </source>
</evidence>
<feature type="transmembrane region" description="Helical" evidence="6">
    <location>
        <begin position="147"/>
        <end position="169"/>
    </location>
</feature>
<keyword evidence="3 6" id="KW-0812">Transmembrane</keyword>
<keyword evidence="8" id="KW-1185">Reference proteome</keyword>
<evidence type="ECO:0000256" key="3">
    <source>
        <dbReference type="ARBA" id="ARBA00022692"/>
    </source>
</evidence>
<reference evidence="7 8" key="1">
    <citation type="submission" date="2019-09" db="EMBL/GenBank/DDBJ databases">
        <title>Parvibaculum sedimenti sp. nov., isolated from sediment.</title>
        <authorList>
            <person name="Wang Y."/>
        </authorList>
    </citation>
    <scope>NUCLEOTIDE SEQUENCE [LARGE SCALE GENOMIC DNA]</scope>
    <source>
        <strain evidence="7 8">HXT-9</strain>
    </source>
</reference>
<comment type="caution">
    <text evidence="7">The sequence shown here is derived from an EMBL/GenBank/DDBJ whole genome shotgun (WGS) entry which is preliminary data.</text>
</comment>
<sequence length="369" mass="39738">MSLQRQTAIWVGGIIVSALMLWLLKGILLPFVAGLAISYFLDPFADKLEAKGLSRMAATIIISIIFTFIVAAVAILFLPLLYQQTVAFIDVLPNIVSGARSALNEISHGKLARVLGNNSDVQKAVREVASGGLSWALSLLPSIGSQGVALVQFISLVVVTPVVTFYMLLDWDRMVARIDELLPREHAETIRGLAREMDGVLAGFLRGQGLVCLFLGTFYALGLSAAGLTFGLVVGIMTGILSFIPYLGTITGFVVSVSLAFFQFWPDYMSIGLVVGIFVLGQFIEGNFLQPRVVGRKMRLHPLWVMFALFAFGALFGFVGALLALPVAAAIGVLARFSVAQYERSKLYWGDAPHPVVGINPAGDAPTED</sequence>
<evidence type="ECO:0000256" key="1">
    <source>
        <dbReference type="ARBA" id="ARBA00004141"/>
    </source>
</evidence>
<dbReference type="Pfam" id="PF01594">
    <property type="entry name" value="AI-2E_transport"/>
    <property type="match status" value="1"/>
</dbReference>
<protein>
    <submittedName>
        <fullName evidence="7">AI-2E family transporter</fullName>
    </submittedName>
</protein>
<dbReference type="InterPro" id="IPR002549">
    <property type="entry name" value="AI-2E-like"/>
</dbReference>
<dbReference type="GO" id="GO:0016020">
    <property type="term" value="C:membrane"/>
    <property type="evidence" value="ECO:0007669"/>
    <property type="project" value="UniProtKB-SubCell"/>
</dbReference>
<feature type="transmembrane region" description="Helical" evidence="6">
    <location>
        <begin position="268"/>
        <end position="284"/>
    </location>
</feature>
<evidence type="ECO:0000256" key="6">
    <source>
        <dbReference type="SAM" id="Phobius"/>
    </source>
</evidence>
<evidence type="ECO:0000256" key="2">
    <source>
        <dbReference type="ARBA" id="ARBA00009773"/>
    </source>
</evidence>
<dbReference type="Proteomes" id="UP000468901">
    <property type="component" value="Unassembled WGS sequence"/>
</dbReference>
<organism evidence="7 8">
    <name type="scientific">Parvibaculum sedimenti</name>
    <dbReference type="NCBI Taxonomy" id="2608632"/>
    <lineage>
        <taxon>Bacteria</taxon>
        <taxon>Pseudomonadati</taxon>
        <taxon>Pseudomonadota</taxon>
        <taxon>Alphaproteobacteria</taxon>
        <taxon>Hyphomicrobiales</taxon>
        <taxon>Parvibaculaceae</taxon>
        <taxon>Parvibaculum</taxon>
    </lineage>
</organism>
<evidence type="ECO:0000256" key="5">
    <source>
        <dbReference type="ARBA" id="ARBA00023136"/>
    </source>
</evidence>
<keyword evidence="4 6" id="KW-1133">Transmembrane helix</keyword>
<evidence type="ECO:0000313" key="7">
    <source>
        <dbReference type="EMBL" id="KAB7740499.1"/>
    </source>
</evidence>
<feature type="transmembrane region" description="Helical" evidence="6">
    <location>
        <begin position="57"/>
        <end position="82"/>
    </location>
</feature>
<dbReference type="AlphaFoldDB" id="A0A6N6VI66"/>
<dbReference type="PANTHER" id="PTHR21716:SF64">
    <property type="entry name" value="AI-2 TRANSPORT PROTEIN TQSA"/>
    <property type="match status" value="1"/>
</dbReference>
<keyword evidence="5 6" id="KW-0472">Membrane</keyword>
<evidence type="ECO:0000313" key="8">
    <source>
        <dbReference type="Proteomes" id="UP000468901"/>
    </source>
</evidence>
<accession>A0A6N6VI66</accession>